<dbReference type="Gene3D" id="3.30.930.10">
    <property type="entry name" value="Bira Bifunctional Protein, Domain 2"/>
    <property type="match status" value="1"/>
</dbReference>
<organism evidence="8 9">
    <name type="scientific">candidate division CPR1 bacterium GW2011_GWA2_42_17</name>
    <dbReference type="NCBI Taxonomy" id="1618341"/>
    <lineage>
        <taxon>Bacteria</taxon>
        <taxon>candidate division CPR1</taxon>
    </lineage>
</organism>
<evidence type="ECO:0000256" key="6">
    <source>
        <dbReference type="ARBA" id="ARBA00023146"/>
    </source>
</evidence>
<dbReference type="PANTHER" id="PTHR10745:SF8">
    <property type="entry name" value="DNA POLYMERASE SUBUNIT GAMMA-2, MITOCHONDRIAL"/>
    <property type="match status" value="1"/>
</dbReference>
<proteinExistence type="predicted"/>
<evidence type="ECO:0000256" key="4">
    <source>
        <dbReference type="ARBA" id="ARBA00022840"/>
    </source>
</evidence>
<dbReference type="Pfam" id="PF00587">
    <property type="entry name" value="tRNA-synt_2b"/>
    <property type="match status" value="1"/>
</dbReference>
<dbReference type="GO" id="GO:0005524">
    <property type="term" value="F:ATP binding"/>
    <property type="evidence" value="ECO:0007669"/>
    <property type="project" value="UniProtKB-KW"/>
</dbReference>
<dbReference type="AlphaFoldDB" id="A0A0G1C256"/>
<keyword evidence="5" id="KW-0648">Protein biosynthesis</keyword>
<evidence type="ECO:0000313" key="9">
    <source>
        <dbReference type="Proteomes" id="UP000034875"/>
    </source>
</evidence>
<keyword evidence="2 8" id="KW-0436">Ligase</keyword>
<reference evidence="8 9" key="1">
    <citation type="journal article" date="2015" name="Nature">
        <title>rRNA introns, odd ribosomes, and small enigmatic genomes across a large radiation of phyla.</title>
        <authorList>
            <person name="Brown C.T."/>
            <person name="Hug L.A."/>
            <person name="Thomas B.C."/>
            <person name="Sharon I."/>
            <person name="Castelle C.J."/>
            <person name="Singh A."/>
            <person name="Wilkins M.J."/>
            <person name="Williams K.H."/>
            <person name="Banfield J.F."/>
        </authorList>
    </citation>
    <scope>NUCLEOTIDE SEQUENCE [LARGE SCALE GENOMIC DNA]</scope>
</reference>
<comment type="caution">
    <text evidence="8">The sequence shown here is derived from an EMBL/GenBank/DDBJ whole genome shotgun (WGS) entry which is preliminary data.</text>
</comment>
<dbReference type="InterPro" id="IPR006195">
    <property type="entry name" value="aa-tRNA-synth_II"/>
</dbReference>
<accession>A0A0G1C256</accession>
<protein>
    <recommendedName>
        <fullName evidence="1">glycine--tRNA ligase</fullName>
        <ecNumber evidence="1">6.1.1.14</ecNumber>
    </recommendedName>
</protein>
<feature type="domain" description="Aminoacyl-transfer RNA synthetases class-II family profile" evidence="7">
    <location>
        <begin position="2"/>
        <end position="213"/>
    </location>
</feature>
<dbReference type="SUPFAM" id="SSF55681">
    <property type="entry name" value="Class II aaRS and biotin synthetases"/>
    <property type="match status" value="1"/>
</dbReference>
<evidence type="ECO:0000259" key="7">
    <source>
        <dbReference type="PROSITE" id="PS50862"/>
    </source>
</evidence>
<dbReference type="EMBL" id="LCCZ01000023">
    <property type="protein sequence ID" value="KKS43723.1"/>
    <property type="molecule type" value="Genomic_DNA"/>
</dbReference>
<keyword evidence="4" id="KW-0067">ATP-binding</keyword>
<dbReference type="NCBIfam" id="TIGR00389">
    <property type="entry name" value="glyS_dimeric"/>
    <property type="match status" value="1"/>
</dbReference>
<evidence type="ECO:0000256" key="5">
    <source>
        <dbReference type="ARBA" id="ARBA00022917"/>
    </source>
</evidence>
<keyword evidence="3" id="KW-0547">Nucleotide-binding</keyword>
<dbReference type="InterPro" id="IPR045864">
    <property type="entry name" value="aa-tRNA-synth_II/BPL/LPL"/>
</dbReference>
<dbReference type="GO" id="GO:0006426">
    <property type="term" value="P:glycyl-tRNA aminoacylation"/>
    <property type="evidence" value="ECO:0007669"/>
    <property type="project" value="InterPro"/>
</dbReference>
<evidence type="ECO:0000256" key="2">
    <source>
        <dbReference type="ARBA" id="ARBA00022598"/>
    </source>
</evidence>
<dbReference type="GO" id="GO:0005737">
    <property type="term" value="C:cytoplasm"/>
    <property type="evidence" value="ECO:0007669"/>
    <property type="project" value="InterPro"/>
</dbReference>
<dbReference type="InterPro" id="IPR002315">
    <property type="entry name" value="tRNA-synt_gly"/>
</dbReference>
<sequence>MEKIVSLCKRRGFVYPSSEIYGGFASVYDYGPLGVELKNNIKKAWWKEMVQKRENIVGLDSAIFMHPKTWEASGHTQAFSDPLVEDKVTHERYRLDQLLEAQGVDIAGKDFDQLKQIAAEVNLKSFDGNELTEAKKFNLLVEAYFGVTEDNRSKAYLRGETCQGIYLNYENVLRSSRQKIPFGIAQIGKAFRNEITPGNFIFRTREFEQMEME</sequence>
<name>A0A0G1C256_9BACT</name>
<keyword evidence="6" id="KW-0030">Aminoacyl-tRNA synthetase</keyword>
<dbReference type="PANTHER" id="PTHR10745">
    <property type="entry name" value="GLYCYL-TRNA SYNTHETASE/DNA POLYMERASE SUBUNIT GAMMA-2"/>
    <property type="match status" value="1"/>
</dbReference>
<evidence type="ECO:0000256" key="3">
    <source>
        <dbReference type="ARBA" id="ARBA00022741"/>
    </source>
</evidence>
<evidence type="ECO:0000313" key="8">
    <source>
        <dbReference type="EMBL" id="KKS43723.1"/>
    </source>
</evidence>
<feature type="non-terminal residue" evidence="8">
    <location>
        <position position="213"/>
    </location>
</feature>
<evidence type="ECO:0000256" key="1">
    <source>
        <dbReference type="ARBA" id="ARBA00012829"/>
    </source>
</evidence>
<dbReference type="EC" id="6.1.1.14" evidence="1"/>
<dbReference type="Proteomes" id="UP000034875">
    <property type="component" value="Unassembled WGS sequence"/>
</dbReference>
<dbReference type="GO" id="GO:0004820">
    <property type="term" value="F:glycine-tRNA ligase activity"/>
    <property type="evidence" value="ECO:0007669"/>
    <property type="project" value="UniProtKB-EC"/>
</dbReference>
<dbReference type="PRINTS" id="PR01043">
    <property type="entry name" value="TRNASYNTHGLY"/>
</dbReference>
<dbReference type="InterPro" id="IPR027031">
    <property type="entry name" value="Gly-tRNA_synthase/POLG2"/>
</dbReference>
<gene>
    <name evidence="8" type="ORF">UV05_C0023G0006</name>
</gene>
<dbReference type="PROSITE" id="PS50862">
    <property type="entry name" value="AA_TRNA_LIGASE_II"/>
    <property type="match status" value="1"/>
</dbReference>
<dbReference type="InterPro" id="IPR002314">
    <property type="entry name" value="aa-tRNA-synt_IIb"/>
</dbReference>